<dbReference type="SUPFAM" id="SSF54211">
    <property type="entry name" value="Ribosomal protein S5 domain 2-like"/>
    <property type="match status" value="2"/>
</dbReference>
<dbReference type="SMART" id="SM00316">
    <property type="entry name" value="S1"/>
    <property type="match status" value="1"/>
</dbReference>
<dbReference type="PIRSF" id="PIRSF005499">
    <property type="entry name" value="PNPase"/>
    <property type="match status" value="1"/>
</dbReference>
<dbReference type="SUPFAM" id="SSF46915">
    <property type="entry name" value="Polynucleotide phosphorylase/guanosine pentaphosphate synthase (PNPase/GPSI), domain 3"/>
    <property type="match status" value="1"/>
</dbReference>
<feature type="binding site" evidence="8">
    <location>
        <position position="492"/>
    </location>
    <ligand>
        <name>Mg(2+)</name>
        <dbReference type="ChEBI" id="CHEBI:18420"/>
    </ligand>
</feature>
<dbReference type="InterPro" id="IPR036612">
    <property type="entry name" value="KH_dom_type_1_sf"/>
</dbReference>
<dbReference type="Pfam" id="PF00575">
    <property type="entry name" value="S1"/>
    <property type="match status" value="1"/>
</dbReference>
<dbReference type="Pfam" id="PF03726">
    <property type="entry name" value="PNPase"/>
    <property type="match status" value="1"/>
</dbReference>
<dbReference type="InterPro" id="IPR027408">
    <property type="entry name" value="PNPase/RNase_PH_dom_sf"/>
</dbReference>
<dbReference type="InterPro" id="IPR015848">
    <property type="entry name" value="PNPase_PH_RNA-bd_bac/org-type"/>
</dbReference>
<dbReference type="InterPro" id="IPR020568">
    <property type="entry name" value="Ribosomal_Su5_D2-typ_SF"/>
</dbReference>
<keyword evidence="12" id="KW-1185">Reference proteome</keyword>
<keyword evidence="6 8" id="KW-0460">Magnesium</keyword>
<dbReference type="Proteomes" id="UP000198324">
    <property type="component" value="Unassembled WGS sequence"/>
</dbReference>
<dbReference type="SUPFAM" id="SSF55666">
    <property type="entry name" value="Ribonuclease PH domain 2-like"/>
    <property type="match status" value="2"/>
</dbReference>
<evidence type="ECO:0000256" key="4">
    <source>
        <dbReference type="ARBA" id="ARBA00022695"/>
    </source>
</evidence>
<dbReference type="AlphaFoldDB" id="A0A238Y0U5"/>
<comment type="similarity">
    <text evidence="1 8">Belongs to the polyribonucleotide nucleotidyltransferase family.</text>
</comment>
<feature type="domain" description="S1 motif" evidence="10">
    <location>
        <begin position="629"/>
        <end position="697"/>
    </location>
</feature>
<evidence type="ECO:0000256" key="6">
    <source>
        <dbReference type="ARBA" id="ARBA00022842"/>
    </source>
</evidence>
<evidence type="ECO:0000256" key="8">
    <source>
        <dbReference type="HAMAP-Rule" id="MF_01595"/>
    </source>
</evidence>
<dbReference type="SUPFAM" id="SSF50249">
    <property type="entry name" value="Nucleic acid-binding proteins"/>
    <property type="match status" value="1"/>
</dbReference>
<dbReference type="EC" id="2.7.7.8" evidence="8"/>
<dbReference type="EMBL" id="FZOC01000001">
    <property type="protein sequence ID" value="SNR64592.1"/>
    <property type="molecule type" value="Genomic_DNA"/>
</dbReference>
<dbReference type="FunFam" id="3.30.1370.10:FF:000001">
    <property type="entry name" value="Polyribonucleotide nucleotidyltransferase"/>
    <property type="match status" value="1"/>
</dbReference>
<dbReference type="GO" id="GO:0003723">
    <property type="term" value="F:RNA binding"/>
    <property type="evidence" value="ECO:0007669"/>
    <property type="project" value="UniProtKB-UniRule"/>
</dbReference>
<evidence type="ECO:0000313" key="11">
    <source>
        <dbReference type="EMBL" id="SNR64592.1"/>
    </source>
</evidence>
<dbReference type="CDD" id="cd02393">
    <property type="entry name" value="KH-I_PNPase"/>
    <property type="match status" value="1"/>
</dbReference>
<comment type="catalytic activity">
    <reaction evidence="8">
        <text>RNA(n+1) + phosphate = RNA(n) + a ribonucleoside 5'-diphosphate</text>
        <dbReference type="Rhea" id="RHEA:22096"/>
        <dbReference type="Rhea" id="RHEA-COMP:14527"/>
        <dbReference type="Rhea" id="RHEA-COMP:17342"/>
        <dbReference type="ChEBI" id="CHEBI:43474"/>
        <dbReference type="ChEBI" id="CHEBI:57930"/>
        <dbReference type="ChEBI" id="CHEBI:140395"/>
        <dbReference type="EC" id="2.7.7.8"/>
    </reaction>
</comment>
<evidence type="ECO:0000256" key="3">
    <source>
        <dbReference type="ARBA" id="ARBA00022679"/>
    </source>
</evidence>
<dbReference type="Pfam" id="PF00013">
    <property type="entry name" value="KH_1"/>
    <property type="match status" value="1"/>
</dbReference>
<dbReference type="InterPro" id="IPR036456">
    <property type="entry name" value="PNPase_PH_RNA-bd_sf"/>
</dbReference>
<comment type="subcellular location">
    <subcellularLocation>
        <location evidence="8">Cytoplasm</location>
    </subcellularLocation>
</comment>
<dbReference type="InterPro" id="IPR004088">
    <property type="entry name" value="KH_dom_type_1"/>
</dbReference>
<dbReference type="CDD" id="cd11363">
    <property type="entry name" value="RNase_PH_PNPase_1"/>
    <property type="match status" value="1"/>
</dbReference>
<dbReference type="Pfam" id="PF03725">
    <property type="entry name" value="RNase_PH_C"/>
    <property type="match status" value="1"/>
</dbReference>
<keyword evidence="4 8" id="KW-0548">Nucleotidyltransferase</keyword>
<dbReference type="Gene3D" id="3.30.1370.10">
    <property type="entry name" value="K Homology domain, type 1"/>
    <property type="match status" value="1"/>
</dbReference>
<dbReference type="CDD" id="cd11364">
    <property type="entry name" value="RNase_PH_PNPase_2"/>
    <property type="match status" value="1"/>
</dbReference>
<dbReference type="InterPro" id="IPR001247">
    <property type="entry name" value="ExoRNase_PH_dom1"/>
</dbReference>
<sequence length="745" mass="81469">MLVPFEKTRVSARAGDLEIILEHGKMAKQASGAVWLQSGGTVVHVTAVSQPLEIDRGFFPLTVNYQEMSYAAGRIPGSYFRREIGRPSERETLVSRLIDRPIRPMFKKGFRDEVQVIATVLSADNAINPDVLAITGASAALHLSHMPFEGPICGARVGYIDGKFVLFPTYKQIANESSLNLIFAATRSAIVMVEGGAEFVSEELVAEALEWGHKQLTPAFDIQDELREKVGKPKIEVVAPKADPAIAAFVEEIATPSLKAACALTEKMARRDAKETAKSEALKAVAEKFEEVENAQKQAAGVLADLDKKIVRQRVRVEGVRLDGRDTKTVRPLSIDASVLPMTHGSALFRRGETSALCVATLGSSRDEQRIETLVGEDTKRFMLHYNFPPYCVGEVRILRGPSRRDIGHGALAERSIMPVLPNPDEFPFTLRVVSEVMDSNGSSSMATVCGASLALMDAGVPIKEPVAGIAMGLMKEEDDYIVLTDILGDEDALGDMDFKVAGSARGITGIQMDIKITSGIPYDVLRRALAQSRDARQHILEHMNMCLAAPRPQLSDLAPQMEVVFINPEKIRSVIGPGGKNIKAITAETQADIDIEDSGKVAIFAPNSESLNKAKAMVLYYDQTPEPGRNYLGTVKKILEVGALVEILPGAEGMLHVSQLDVERVERVEDLLQLGQEVWVKVIELEPGGRIRLSRKAWLMEQAGQEVNIDEFRRPAPRGDGDRRDRGDRGDRRGGRGGDRGGRR</sequence>
<dbReference type="InterPro" id="IPR012162">
    <property type="entry name" value="PNPase"/>
</dbReference>
<organism evidence="11 12">
    <name type="scientific">Humidesulfovibrio mexicanus</name>
    <dbReference type="NCBI Taxonomy" id="147047"/>
    <lineage>
        <taxon>Bacteria</taxon>
        <taxon>Pseudomonadati</taxon>
        <taxon>Thermodesulfobacteriota</taxon>
        <taxon>Desulfovibrionia</taxon>
        <taxon>Desulfovibrionales</taxon>
        <taxon>Desulfovibrionaceae</taxon>
        <taxon>Humidesulfovibrio</taxon>
    </lineage>
</organism>
<dbReference type="PROSITE" id="PS50126">
    <property type="entry name" value="S1"/>
    <property type="match status" value="1"/>
</dbReference>
<dbReference type="FunFam" id="3.30.230.70:FF:000002">
    <property type="entry name" value="Polyribonucleotide nucleotidyltransferase"/>
    <property type="match status" value="1"/>
</dbReference>
<dbReference type="FunFam" id="3.30.230.70:FF:000001">
    <property type="entry name" value="Polyribonucleotide nucleotidyltransferase"/>
    <property type="match status" value="1"/>
</dbReference>
<accession>A0A238Y0U5</accession>
<evidence type="ECO:0000256" key="9">
    <source>
        <dbReference type="SAM" id="MobiDB-lite"/>
    </source>
</evidence>
<dbReference type="GO" id="GO:0006396">
    <property type="term" value="P:RNA processing"/>
    <property type="evidence" value="ECO:0007669"/>
    <property type="project" value="InterPro"/>
</dbReference>
<keyword evidence="7 8" id="KW-0694">RNA-binding</keyword>
<protein>
    <recommendedName>
        <fullName evidence="8">Polyribonucleotide nucleotidyltransferase</fullName>
        <ecNumber evidence="8">2.7.7.8</ecNumber>
    </recommendedName>
    <alternativeName>
        <fullName evidence="8">Polynucleotide phosphorylase</fullName>
        <shortName evidence="8">PNPase</shortName>
    </alternativeName>
</protein>
<dbReference type="RefSeq" id="WP_089271512.1">
    <property type="nucleotide sequence ID" value="NZ_FZOC01000001.1"/>
</dbReference>
<dbReference type="InterPro" id="IPR004087">
    <property type="entry name" value="KH_dom"/>
</dbReference>
<feature type="compositionally biased region" description="Basic and acidic residues" evidence="9">
    <location>
        <begin position="711"/>
        <end position="745"/>
    </location>
</feature>
<evidence type="ECO:0000256" key="1">
    <source>
        <dbReference type="ARBA" id="ARBA00007404"/>
    </source>
</evidence>
<comment type="function">
    <text evidence="8">Involved in mRNA degradation. Catalyzes the phosphorolysis of single-stranded polyribonucleotides processively in the 3'- to 5'-direction.</text>
</comment>
<dbReference type="GO" id="GO:0006402">
    <property type="term" value="P:mRNA catabolic process"/>
    <property type="evidence" value="ECO:0007669"/>
    <property type="project" value="UniProtKB-UniRule"/>
</dbReference>
<feature type="binding site" evidence="8">
    <location>
        <position position="498"/>
    </location>
    <ligand>
        <name>Mg(2+)</name>
        <dbReference type="ChEBI" id="CHEBI:18420"/>
    </ligand>
</feature>
<evidence type="ECO:0000313" key="12">
    <source>
        <dbReference type="Proteomes" id="UP000198324"/>
    </source>
</evidence>
<dbReference type="PANTHER" id="PTHR11252:SF0">
    <property type="entry name" value="POLYRIBONUCLEOTIDE NUCLEOTIDYLTRANSFERASE 1, MITOCHONDRIAL"/>
    <property type="match status" value="1"/>
</dbReference>
<dbReference type="SMART" id="SM00322">
    <property type="entry name" value="KH"/>
    <property type="match status" value="1"/>
</dbReference>
<dbReference type="OrthoDB" id="9804305at2"/>
<dbReference type="PANTHER" id="PTHR11252">
    <property type="entry name" value="POLYRIBONUCLEOTIDE NUCLEOTIDYLTRANSFERASE"/>
    <property type="match status" value="1"/>
</dbReference>
<dbReference type="InterPro" id="IPR003029">
    <property type="entry name" value="S1_domain"/>
</dbReference>
<comment type="cofactor">
    <cofactor evidence="8">
        <name>Mg(2+)</name>
        <dbReference type="ChEBI" id="CHEBI:18420"/>
    </cofactor>
</comment>
<dbReference type="InterPro" id="IPR012340">
    <property type="entry name" value="NA-bd_OB-fold"/>
</dbReference>
<dbReference type="SUPFAM" id="SSF54791">
    <property type="entry name" value="Eukaryotic type KH-domain (KH-domain type I)"/>
    <property type="match status" value="1"/>
</dbReference>
<evidence type="ECO:0000256" key="5">
    <source>
        <dbReference type="ARBA" id="ARBA00022723"/>
    </source>
</evidence>
<keyword evidence="5 8" id="KW-0479">Metal-binding</keyword>
<proteinExistence type="inferred from homology"/>
<dbReference type="InterPro" id="IPR036345">
    <property type="entry name" value="ExoRNase_PH_dom2_sf"/>
</dbReference>
<keyword evidence="3 8" id="KW-0808">Transferase</keyword>
<dbReference type="HAMAP" id="MF_01595">
    <property type="entry name" value="PNPase"/>
    <property type="match status" value="1"/>
</dbReference>
<dbReference type="GO" id="GO:0004654">
    <property type="term" value="F:polyribonucleotide nucleotidyltransferase activity"/>
    <property type="evidence" value="ECO:0007669"/>
    <property type="project" value="UniProtKB-UniRule"/>
</dbReference>
<dbReference type="Pfam" id="PF01138">
    <property type="entry name" value="RNase_PH"/>
    <property type="match status" value="2"/>
</dbReference>
<dbReference type="CDD" id="cd04472">
    <property type="entry name" value="S1_PNPase"/>
    <property type="match status" value="1"/>
</dbReference>
<dbReference type="GO" id="GO:0005829">
    <property type="term" value="C:cytosol"/>
    <property type="evidence" value="ECO:0007669"/>
    <property type="project" value="TreeGrafter"/>
</dbReference>
<dbReference type="NCBIfam" id="NF008805">
    <property type="entry name" value="PRK11824.1"/>
    <property type="match status" value="1"/>
</dbReference>
<dbReference type="PROSITE" id="PS50084">
    <property type="entry name" value="KH_TYPE_1"/>
    <property type="match status" value="1"/>
</dbReference>
<feature type="region of interest" description="Disordered" evidence="9">
    <location>
        <begin position="710"/>
        <end position="745"/>
    </location>
</feature>
<evidence type="ECO:0000256" key="7">
    <source>
        <dbReference type="ARBA" id="ARBA00022884"/>
    </source>
</evidence>
<evidence type="ECO:0000256" key="2">
    <source>
        <dbReference type="ARBA" id="ARBA00022490"/>
    </source>
</evidence>
<name>A0A238Y0U5_9BACT</name>
<dbReference type="Gene3D" id="3.30.230.70">
    <property type="entry name" value="GHMP Kinase, N-terminal domain"/>
    <property type="match status" value="2"/>
</dbReference>
<dbReference type="NCBIfam" id="TIGR03591">
    <property type="entry name" value="polynuc_phos"/>
    <property type="match status" value="1"/>
</dbReference>
<dbReference type="Gene3D" id="2.40.50.140">
    <property type="entry name" value="Nucleic acid-binding proteins"/>
    <property type="match status" value="1"/>
</dbReference>
<reference evidence="11 12" key="1">
    <citation type="submission" date="2017-06" db="EMBL/GenBank/DDBJ databases">
        <authorList>
            <person name="Kim H.J."/>
            <person name="Triplett B.A."/>
        </authorList>
    </citation>
    <scope>NUCLEOTIDE SEQUENCE [LARGE SCALE GENOMIC DNA]</scope>
    <source>
        <strain evidence="11 12">DSM 13116</strain>
    </source>
</reference>
<keyword evidence="2 8" id="KW-0963">Cytoplasm</keyword>
<gene>
    <name evidence="8" type="primary">pnp</name>
    <name evidence="11" type="ORF">SAMN04488503_0580</name>
</gene>
<dbReference type="GO" id="GO:0000175">
    <property type="term" value="F:3'-5'-RNA exonuclease activity"/>
    <property type="evidence" value="ECO:0007669"/>
    <property type="project" value="TreeGrafter"/>
</dbReference>
<dbReference type="InterPro" id="IPR015847">
    <property type="entry name" value="ExoRNase_PH_dom2"/>
</dbReference>
<evidence type="ECO:0000259" key="10">
    <source>
        <dbReference type="PROSITE" id="PS50126"/>
    </source>
</evidence>
<dbReference type="GO" id="GO:0000287">
    <property type="term" value="F:magnesium ion binding"/>
    <property type="evidence" value="ECO:0007669"/>
    <property type="project" value="UniProtKB-UniRule"/>
</dbReference>